<dbReference type="GO" id="GO:0006281">
    <property type="term" value="P:DNA repair"/>
    <property type="evidence" value="ECO:0007669"/>
    <property type="project" value="UniProtKB-KW"/>
</dbReference>
<dbReference type="Gene3D" id="3.30.470.30">
    <property type="entry name" value="DNA ligase/mRNA capping enzyme"/>
    <property type="match status" value="1"/>
</dbReference>
<dbReference type="Gene3D" id="3.30.1490.70">
    <property type="match status" value="1"/>
</dbReference>
<accession>S3ZUM6</accession>
<dbReference type="PANTHER" id="PTHR47810">
    <property type="entry name" value="DNA LIGASE"/>
    <property type="match status" value="1"/>
</dbReference>
<keyword evidence="4" id="KW-0234">DNA repair</keyword>
<dbReference type="GO" id="GO:0003910">
    <property type="term" value="F:DNA ligase (ATP) activity"/>
    <property type="evidence" value="ECO:0007669"/>
    <property type="project" value="InterPro"/>
</dbReference>
<dbReference type="Pfam" id="PF01068">
    <property type="entry name" value="DNA_ligase_A_M"/>
    <property type="match status" value="1"/>
</dbReference>
<evidence type="ECO:0000256" key="3">
    <source>
        <dbReference type="ARBA" id="ARBA00022763"/>
    </source>
</evidence>
<protein>
    <submittedName>
        <fullName evidence="6">Putative DNA ligase</fullName>
    </submittedName>
</protein>
<evidence type="ECO:0000313" key="7">
    <source>
        <dbReference type="Proteomes" id="UP000014629"/>
    </source>
</evidence>
<gene>
    <name evidence="6" type="ORF">STRAU_0064</name>
</gene>
<dbReference type="InterPro" id="IPR050326">
    <property type="entry name" value="NAD_dep_DNA_ligaseB"/>
</dbReference>
<dbReference type="RefSeq" id="WP_016638200.1">
    <property type="nucleotide sequence ID" value="NZ_AOPZ01000003.1"/>
</dbReference>
<keyword evidence="1 6" id="KW-0436">Ligase</keyword>
<evidence type="ECO:0000256" key="1">
    <source>
        <dbReference type="ARBA" id="ARBA00022598"/>
    </source>
</evidence>
<dbReference type="SUPFAM" id="SSF56091">
    <property type="entry name" value="DNA ligase/mRNA capping enzyme, catalytic domain"/>
    <property type="match status" value="1"/>
</dbReference>
<dbReference type="Proteomes" id="UP000014629">
    <property type="component" value="Unassembled WGS sequence"/>
</dbReference>
<dbReference type="OrthoDB" id="9770771at2"/>
<keyword evidence="3" id="KW-0227">DNA damage</keyword>
<dbReference type="GO" id="GO:0006310">
    <property type="term" value="P:DNA recombination"/>
    <property type="evidence" value="ECO:0007669"/>
    <property type="project" value="InterPro"/>
</dbReference>
<dbReference type="PANTHER" id="PTHR47810:SF1">
    <property type="entry name" value="DNA LIGASE B"/>
    <property type="match status" value="1"/>
</dbReference>
<dbReference type="InterPro" id="IPR012310">
    <property type="entry name" value="DNA_ligase_ATP-dep_cent"/>
</dbReference>
<keyword evidence="7" id="KW-1185">Reference proteome</keyword>
<name>S3ZUM6_9ACTN</name>
<comment type="caution">
    <text evidence="6">The sequence shown here is derived from an EMBL/GenBank/DDBJ whole genome shotgun (WGS) entry which is preliminary data.</text>
</comment>
<feature type="domain" description="ATP-dependent DNA ligase family profile" evidence="5">
    <location>
        <begin position="1"/>
        <end position="160"/>
    </location>
</feature>
<reference evidence="6 7" key="1">
    <citation type="submission" date="2013-02" db="EMBL/GenBank/DDBJ databases">
        <title>Draft Genome Sequence of Streptomyces aurantiacus, Which Produces Setomimycin.</title>
        <authorList>
            <person name="Gruening B.A."/>
            <person name="Praeg A."/>
            <person name="Erxleben A."/>
            <person name="Guenther S."/>
            <person name="Mueller M."/>
        </authorList>
    </citation>
    <scope>NUCLEOTIDE SEQUENCE [LARGE SCALE GENOMIC DNA]</scope>
    <source>
        <strain evidence="6 7">JA 4570</strain>
    </source>
</reference>
<organism evidence="6 7">
    <name type="scientific">Streptomyces aurantiacus JA 4570</name>
    <dbReference type="NCBI Taxonomy" id="1286094"/>
    <lineage>
        <taxon>Bacteria</taxon>
        <taxon>Bacillati</taxon>
        <taxon>Actinomycetota</taxon>
        <taxon>Actinomycetes</taxon>
        <taxon>Kitasatosporales</taxon>
        <taxon>Streptomycetaceae</taxon>
        <taxon>Streptomyces</taxon>
        <taxon>Streptomyces aurantiacus group</taxon>
    </lineage>
</organism>
<evidence type="ECO:0000256" key="2">
    <source>
        <dbReference type="ARBA" id="ARBA00022705"/>
    </source>
</evidence>
<evidence type="ECO:0000313" key="6">
    <source>
        <dbReference type="EMBL" id="EPH46898.1"/>
    </source>
</evidence>
<dbReference type="GO" id="GO:0005524">
    <property type="term" value="F:ATP binding"/>
    <property type="evidence" value="ECO:0007669"/>
    <property type="project" value="InterPro"/>
</dbReference>
<dbReference type="GO" id="GO:0006260">
    <property type="term" value="P:DNA replication"/>
    <property type="evidence" value="ECO:0007669"/>
    <property type="project" value="UniProtKB-KW"/>
</dbReference>
<proteinExistence type="predicted"/>
<dbReference type="AlphaFoldDB" id="S3ZUM6"/>
<evidence type="ECO:0000259" key="5">
    <source>
        <dbReference type="Pfam" id="PF01068"/>
    </source>
</evidence>
<keyword evidence="2" id="KW-0235">DNA replication</keyword>
<evidence type="ECO:0000256" key="4">
    <source>
        <dbReference type="ARBA" id="ARBA00023204"/>
    </source>
</evidence>
<dbReference type="PATRIC" id="fig|1286094.4.peg.62"/>
<sequence length="259" mass="28273">MDGFRVIAAAGGDQLVLHSRAGRALAPEFPELVKPLADIMPTGSVLDGELCAVQSDGRMDFAALLRTAAWRRTNGVQLSFVAIDALALDGRDIRAQPLSQRWAGLCRLLQDTPVRPVLSTDDRDTALEWARTLAPAGVEGVVSRRWDTPYNPRLTRAWVKWRSADSTDAPVLSVLGPAHRPRAVRVLLDDEKVTTSPRLTSVQSVQVARAVAGRLGPARMPPDGTAEHPVLEEEALVAEVLPTIGRHRTVRFVRLRLPD</sequence>
<dbReference type="EMBL" id="AOPZ01000003">
    <property type="protein sequence ID" value="EPH46898.1"/>
    <property type="molecule type" value="Genomic_DNA"/>
</dbReference>